<reference evidence="3" key="1">
    <citation type="journal article" date="2019" name="Int. J. Syst. Evol. Microbiol.">
        <title>The Global Catalogue of Microorganisms (GCM) 10K type strain sequencing project: providing services to taxonomists for standard genome sequencing and annotation.</title>
        <authorList>
            <consortium name="The Broad Institute Genomics Platform"/>
            <consortium name="The Broad Institute Genome Sequencing Center for Infectious Disease"/>
            <person name="Wu L."/>
            <person name="Ma J."/>
        </authorList>
    </citation>
    <scope>NUCLEOTIDE SEQUENCE [LARGE SCALE GENOMIC DNA]</scope>
    <source>
        <strain evidence="3">JCM 18537</strain>
    </source>
</reference>
<organism evidence="2 3">
    <name type="scientific">Microbacterium gilvum</name>
    <dbReference type="NCBI Taxonomy" id="1336204"/>
    <lineage>
        <taxon>Bacteria</taxon>
        <taxon>Bacillati</taxon>
        <taxon>Actinomycetota</taxon>
        <taxon>Actinomycetes</taxon>
        <taxon>Micrococcales</taxon>
        <taxon>Microbacteriaceae</taxon>
        <taxon>Microbacterium</taxon>
    </lineage>
</organism>
<protein>
    <recommendedName>
        <fullName evidence="1">DUF7882 domain-containing protein</fullName>
    </recommendedName>
</protein>
<dbReference type="InterPro" id="IPR057204">
    <property type="entry name" value="DUF7882"/>
</dbReference>
<sequence>MGRMFYGMTEQAIEMEDRLLAHVQSVVLTKLRRGESFSISWKHDGESVRETIWVHSSIPLRIVLDDADAGSIDRDILVRLVEAANSNRGMDLSSEALADMECAIAESRVEMARAA</sequence>
<gene>
    <name evidence="2" type="ORF">GCM10023351_21990</name>
</gene>
<evidence type="ECO:0000313" key="3">
    <source>
        <dbReference type="Proteomes" id="UP001501645"/>
    </source>
</evidence>
<accession>A0ABP9ABV6</accession>
<evidence type="ECO:0000259" key="1">
    <source>
        <dbReference type="Pfam" id="PF25355"/>
    </source>
</evidence>
<evidence type="ECO:0000313" key="2">
    <source>
        <dbReference type="EMBL" id="GAA4776840.1"/>
    </source>
</evidence>
<keyword evidence="3" id="KW-1185">Reference proteome</keyword>
<feature type="domain" description="DUF7882" evidence="1">
    <location>
        <begin position="1"/>
        <end position="95"/>
    </location>
</feature>
<dbReference type="EMBL" id="BAABKO010000003">
    <property type="protein sequence ID" value="GAA4776840.1"/>
    <property type="molecule type" value="Genomic_DNA"/>
</dbReference>
<name>A0ABP9ABV6_9MICO</name>
<dbReference type="Proteomes" id="UP001501645">
    <property type="component" value="Unassembled WGS sequence"/>
</dbReference>
<comment type="caution">
    <text evidence="2">The sequence shown here is derived from an EMBL/GenBank/DDBJ whole genome shotgun (WGS) entry which is preliminary data.</text>
</comment>
<dbReference type="RefSeq" id="WP_345439073.1">
    <property type="nucleotide sequence ID" value="NZ_BAABKO010000003.1"/>
</dbReference>
<dbReference type="Pfam" id="PF25355">
    <property type="entry name" value="DUF7882"/>
    <property type="match status" value="1"/>
</dbReference>
<proteinExistence type="predicted"/>